<feature type="compositionally biased region" description="Basic and acidic residues" evidence="1">
    <location>
        <begin position="533"/>
        <end position="543"/>
    </location>
</feature>
<dbReference type="OrthoDB" id="5062908at2759"/>
<protein>
    <recommendedName>
        <fullName evidence="2">C2H2-type domain-containing protein</fullName>
    </recommendedName>
</protein>
<dbReference type="EMBL" id="MU253831">
    <property type="protein sequence ID" value="KAG9245766.1"/>
    <property type="molecule type" value="Genomic_DNA"/>
</dbReference>
<feature type="region of interest" description="Disordered" evidence="1">
    <location>
        <begin position="506"/>
        <end position="561"/>
    </location>
</feature>
<accession>A0A9P7Z5R1</accession>
<feature type="compositionally biased region" description="Polar residues" evidence="1">
    <location>
        <begin position="85"/>
        <end position="105"/>
    </location>
</feature>
<dbReference type="AlphaFoldDB" id="A0A9P7Z5R1"/>
<comment type="caution">
    <text evidence="3">The sequence shown here is derived from an EMBL/GenBank/DDBJ whole genome shotgun (WGS) entry which is preliminary data.</text>
</comment>
<feature type="compositionally biased region" description="Basic and acidic residues" evidence="1">
    <location>
        <begin position="551"/>
        <end position="561"/>
    </location>
</feature>
<feature type="region of interest" description="Disordered" evidence="1">
    <location>
        <begin position="69"/>
        <end position="126"/>
    </location>
</feature>
<evidence type="ECO:0000313" key="4">
    <source>
        <dbReference type="Proteomes" id="UP000887226"/>
    </source>
</evidence>
<evidence type="ECO:0000256" key="1">
    <source>
        <dbReference type="SAM" id="MobiDB-lite"/>
    </source>
</evidence>
<dbReference type="SMART" id="SM00355">
    <property type="entry name" value="ZnF_C2H2"/>
    <property type="match status" value="2"/>
</dbReference>
<feature type="compositionally biased region" description="Low complexity" evidence="1">
    <location>
        <begin position="510"/>
        <end position="527"/>
    </location>
</feature>
<evidence type="ECO:0000259" key="2">
    <source>
        <dbReference type="SMART" id="SM00355"/>
    </source>
</evidence>
<feature type="domain" description="C2H2-type" evidence="2">
    <location>
        <begin position="475"/>
        <end position="505"/>
    </location>
</feature>
<dbReference type="InterPro" id="IPR013087">
    <property type="entry name" value="Znf_C2H2_type"/>
</dbReference>
<sequence>MICVQTRSATRQLDTMAHYAPQKRTKTKATASLTERSQFVPGNTGLSFCPTEPIQGNQSGTTWTGIAKGQQYSHPRPLSARPSHNGFSDCSNNMPASQMTRTGQVDTREGSPGTQAQQWKREISPAHDMAMSRLPSRESYIMSSSTGNSYEQQESARMYPSLSQNSYHISTARSDTAGRSSPDSFVPFAPGQQQAIDLHAAKHSPYADEGVFAHDPAGFHRESFEFDSTSNGLMLDSGYSMYTSPHEENFSPLSVDVAVTENMVYGSGMIQDTPIWSTPIYPESQGSSPTLKQWQLAELDLVSTSSSPLGYCYSPSLESLSPQLQESPDASDMPHYTFEDRVTKKPVGPRQSKFVSDMAARDQSYSGYSNGSDGTMRFVSRSSLDVENTARDHPFYTNVTVQNDGLYHCPWEATDCCKHKPEKLKCNYDKAVDSHLKPYRCKVNACENSQFSSTACLLRHEREAHAMHGHGDKPFLCPYEGCDRGASGNGFPRQWNLYDHMKRVHHYQGSSKSRGSVSPSPSTASNSGKNKRKAEVSDSEKAAKKVATPEVRQEPSLMDHYHDNERKLMDVVKQLHDPRNSQNMHMLWNANNCIKVMALTTRRINAAPAMERSSSQQSG</sequence>
<dbReference type="Pfam" id="PF26177">
    <property type="entry name" value="zf_C2H2_17_1st"/>
    <property type="match status" value="1"/>
</dbReference>
<dbReference type="InterPro" id="IPR059095">
    <property type="entry name" value="Znf_C2H2_17_2nd"/>
</dbReference>
<keyword evidence="4" id="KW-1185">Reference proteome</keyword>
<feature type="domain" description="C2H2-type" evidence="2">
    <location>
        <begin position="439"/>
        <end position="465"/>
    </location>
</feature>
<evidence type="ECO:0000313" key="3">
    <source>
        <dbReference type="EMBL" id="KAG9245766.1"/>
    </source>
</evidence>
<dbReference type="InterPro" id="IPR059009">
    <property type="entry name" value="Znf_C2H2_17_1st"/>
</dbReference>
<dbReference type="Gene3D" id="3.30.160.60">
    <property type="entry name" value="Classic Zinc Finger"/>
    <property type="match status" value="1"/>
</dbReference>
<dbReference type="Proteomes" id="UP000887226">
    <property type="component" value="Unassembled WGS sequence"/>
</dbReference>
<organism evidence="3 4">
    <name type="scientific">Calycina marina</name>
    <dbReference type="NCBI Taxonomy" id="1763456"/>
    <lineage>
        <taxon>Eukaryota</taxon>
        <taxon>Fungi</taxon>
        <taxon>Dikarya</taxon>
        <taxon>Ascomycota</taxon>
        <taxon>Pezizomycotina</taxon>
        <taxon>Leotiomycetes</taxon>
        <taxon>Helotiales</taxon>
        <taxon>Pezizellaceae</taxon>
        <taxon>Calycina</taxon>
    </lineage>
</organism>
<gene>
    <name evidence="3" type="ORF">BJ878DRAFT_334191</name>
</gene>
<dbReference type="Pfam" id="PF26176">
    <property type="entry name" value="zf_C2H2_17_2"/>
    <property type="match status" value="1"/>
</dbReference>
<name>A0A9P7Z5R1_9HELO</name>
<reference evidence="3" key="1">
    <citation type="journal article" date="2021" name="IMA Fungus">
        <title>Genomic characterization of three marine fungi, including Emericellopsis atlantica sp. nov. with signatures of a generalist lifestyle and marine biomass degradation.</title>
        <authorList>
            <person name="Hagestad O.C."/>
            <person name="Hou L."/>
            <person name="Andersen J.H."/>
            <person name="Hansen E.H."/>
            <person name="Altermark B."/>
            <person name="Li C."/>
            <person name="Kuhnert E."/>
            <person name="Cox R.J."/>
            <person name="Crous P.W."/>
            <person name="Spatafora J.W."/>
            <person name="Lail K."/>
            <person name="Amirebrahimi M."/>
            <person name="Lipzen A."/>
            <person name="Pangilinan J."/>
            <person name="Andreopoulos W."/>
            <person name="Hayes R.D."/>
            <person name="Ng V."/>
            <person name="Grigoriev I.V."/>
            <person name="Jackson S.A."/>
            <person name="Sutton T.D.S."/>
            <person name="Dobson A.D.W."/>
            <person name="Rama T."/>
        </authorList>
    </citation>
    <scope>NUCLEOTIDE SEQUENCE</scope>
    <source>
        <strain evidence="3">TRa3180A</strain>
    </source>
</reference>
<proteinExistence type="predicted"/>